<dbReference type="EMBL" id="BRXR01000001">
    <property type="protein sequence ID" value="GLC29316.1"/>
    <property type="molecule type" value="Genomic_DNA"/>
</dbReference>
<evidence type="ECO:0008006" key="3">
    <source>
        <dbReference type="Google" id="ProtNLM"/>
    </source>
</evidence>
<accession>A0ABQ5N2D0</accession>
<protein>
    <recommendedName>
        <fullName evidence="3">Spore coat protein</fullName>
    </recommendedName>
</protein>
<name>A0ABQ5N2D0_9CLOT</name>
<dbReference type="RefSeq" id="WP_264848609.1">
    <property type="nucleotide sequence ID" value="NZ_BRXR01000001.1"/>
</dbReference>
<organism evidence="1 2">
    <name type="scientific">Clostridium omnivorum</name>
    <dbReference type="NCBI Taxonomy" id="1604902"/>
    <lineage>
        <taxon>Bacteria</taxon>
        <taxon>Bacillati</taxon>
        <taxon>Bacillota</taxon>
        <taxon>Clostridia</taxon>
        <taxon>Eubacteriales</taxon>
        <taxon>Clostridiaceae</taxon>
        <taxon>Clostridium</taxon>
    </lineage>
</organism>
<keyword evidence="2" id="KW-1185">Reference proteome</keyword>
<evidence type="ECO:0000313" key="2">
    <source>
        <dbReference type="Proteomes" id="UP001208567"/>
    </source>
</evidence>
<dbReference type="Proteomes" id="UP001208567">
    <property type="component" value="Unassembled WGS sequence"/>
</dbReference>
<comment type="caution">
    <text evidence="1">The sequence shown here is derived from an EMBL/GenBank/DDBJ whole genome shotgun (WGS) entry which is preliminary data.</text>
</comment>
<gene>
    <name evidence="1" type="ORF">bsdE14_07260</name>
</gene>
<sequence length="175" mass="21990">MYTEEYLARHKKHTCQDEHNYNKCSKMNYNIPNNCCPYMHMCPLMQHQNMYYGYQMMQAPKFNTSIKNNLNYREEESENLFRHPFDHMSYYYDNDHKDFDDYGDYEHHYDDHDHYEDYDSNHQHSYDYYEHEPYNYEHDSYYNQAPFVQYPIFPQLPYFEEEEEEEGNEHHHNNE</sequence>
<evidence type="ECO:0000313" key="1">
    <source>
        <dbReference type="EMBL" id="GLC29316.1"/>
    </source>
</evidence>
<proteinExistence type="predicted"/>
<reference evidence="1 2" key="1">
    <citation type="journal article" date="2024" name="Int. J. Syst. Evol. Microbiol.">
        <title>Clostridium omnivorum sp. nov., isolated from anoxic soil under the treatment of reductive soil disinfestation.</title>
        <authorList>
            <person name="Ueki A."/>
            <person name="Tonouchi A."/>
            <person name="Kaku N."/>
            <person name="Honma S."/>
            <person name="Ueki K."/>
        </authorList>
    </citation>
    <scope>NUCLEOTIDE SEQUENCE [LARGE SCALE GENOMIC DNA]</scope>
    <source>
        <strain evidence="1 2">E14</strain>
    </source>
</reference>